<comment type="caution">
    <text evidence="4">The sequence shown here is derived from an EMBL/GenBank/DDBJ whole genome shotgun (WGS) entry which is preliminary data.</text>
</comment>
<keyword evidence="3" id="KW-0812">Transmembrane</keyword>
<accession>A0ABV7ZMI5</accession>
<evidence type="ECO:0000313" key="5">
    <source>
        <dbReference type="Proteomes" id="UP001595751"/>
    </source>
</evidence>
<evidence type="ECO:0000256" key="2">
    <source>
        <dbReference type="SAM" id="MobiDB-lite"/>
    </source>
</evidence>
<sequence length="127" mass="13944">MQISDSAIVGAAITGVLGLVGVIVTAVIGFRSKLAEDTTRRIELLMQDQNQDISDLRGEVKDLRGEVEAVREESRRWRSLLDIALANIRSWVAWNAGGRHGDPPGVRDELVEHLHPGPHPREPPTPS</sequence>
<organism evidence="4 5">
    <name type="scientific">Corynebacterium hansenii</name>
    <dbReference type="NCBI Taxonomy" id="394964"/>
    <lineage>
        <taxon>Bacteria</taxon>
        <taxon>Bacillati</taxon>
        <taxon>Actinomycetota</taxon>
        <taxon>Actinomycetes</taxon>
        <taxon>Mycobacteriales</taxon>
        <taxon>Corynebacteriaceae</taxon>
        <taxon>Corynebacterium</taxon>
    </lineage>
</organism>
<evidence type="ECO:0008006" key="6">
    <source>
        <dbReference type="Google" id="ProtNLM"/>
    </source>
</evidence>
<feature type="transmembrane region" description="Helical" evidence="3">
    <location>
        <begin position="6"/>
        <end position="30"/>
    </location>
</feature>
<evidence type="ECO:0000256" key="3">
    <source>
        <dbReference type="SAM" id="Phobius"/>
    </source>
</evidence>
<feature type="coiled-coil region" evidence="1">
    <location>
        <begin position="46"/>
        <end position="73"/>
    </location>
</feature>
<keyword evidence="3" id="KW-0472">Membrane</keyword>
<dbReference type="RefSeq" id="WP_290288692.1">
    <property type="nucleotide sequence ID" value="NZ_CP047211.1"/>
</dbReference>
<dbReference type="EMBL" id="JBHRZN010000002">
    <property type="protein sequence ID" value="MFC3849728.1"/>
    <property type="molecule type" value="Genomic_DNA"/>
</dbReference>
<keyword evidence="5" id="KW-1185">Reference proteome</keyword>
<gene>
    <name evidence="4" type="ORF">ACFORJ_06065</name>
</gene>
<evidence type="ECO:0000256" key="1">
    <source>
        <dbReference type="SAM" id="Coils"/>
    </source>
</evidence>
<keyword evidence="1" id="KW-0175">Coiled coil</keyword>
<reference evidence="5" key="1">
    <citation type="journal article" date="2019" name="Int. J. Syst. Evol. Microbiol.">
        <title>The Global Catalogue of Microorganisms (GCM) 10K type strain sequencing project: providing services to taxonomists for standard genome sequencing and annotation.</title>
        <authorList>
            <consortium name="The Broad Institute Genomics Platform"/>
            <consortium name="The Broad Institute Genome Sequencing Center for Infectious Disease"/>
            <person name="Wu L."/>
            <person name="Ma J."/>
        </authorList>
    </citation>
    <scope>NUCLEOTIDE SEQUENCE [LARGE SCALE GENOMIC DNA]</scope>
    <source>
        <strain evidence="5">CCUG 53252</strain>
    </source>
</reference>
<name>A0ABV7ZMI5_9CORY</name>
<keyword evidence="3" id="KW-1133">Transmembrane helix</keyword>
<evidence type="ECO:0000313" key="4">
    <source>
        <dbReference type="EMBL" id="MFC3849728.1"/>
    </source>
</evidence>
<feature type="region of interest" description="Disordered" evidence="2">
    <location>
        <begin position="102"/>
        <end position="127"/>
    </location>
</feature>
<protein>
    <recommendedName>
        <fullName evidence="6">Secreted protein</fullName>
    </recommendedName>
</protein>
<dbReference type="Proteomes" id="UP001595751">
    <property type="component" value="Unassembled WGS sequence"/>
</dbReference>
<proteinExistence type="predicted"/>